<keyword evidence="2" id="KW-0812">Transmembrane</keyword>
<accession>A0AAU7E9H6</accession>
<evidence type="ECO:0000259" key="3">
    <source>
        <dbReference type="Pfam" id="PF05036"/>
    </source>
</evidence>
<keyword evidence="2" id="KW-0472">Membrane</keyword>
<feature type="region of interest" description="Disordered" evidence="1">
    <location>
        <begin position="123"/>
        <end position="157"/>
    </location>
</feature>
<dbReference type="InterPro" id="IPR007730">
    <property type="entry name" value="SPOR-like_dom"/>
</dbReference>
<evidence type="ECO:0000313" key="4">
    <source>
        <dbReference type="EMBL" id="XBJ29896.1"/>
    </source>
</evidence>
<dbReference type="GO" id="GO:0042834">
    <property type="term" value="F:peptidoglycan binding"/>
    <property type="evidence" value="ECO:0007669"/>
    <property type="project" value="InterPro"/>
</dbReference>
<dbReference type="Pfam" id="PF05036">
    <property type="entry name" value="SPOR"/>
    <property type="match status" value="1"/>
</dbReference>
<feature type="domain" description="SPOR" evidence="3">
    <location>
        <begin position="183"/>
        <end position="252"/>
    </location>
</feature>
<feature type="transmembrane region" description="Helical" evidence="2">
    <location>
        <begin position="25"/>
        <end position="46"/>
    </location>
</feature>
<evidence type="ECO:0000256" key="2">
    <source>
        <dbReference type="SAM" id="Phobius"/>
    </source>
</evidence>
<reference evidence="4" key="1">
    <citation type="submission" date="2024-05" db="EMBL/GenBank/DDBJ databases">
        <title>Campylobacter coli isolated from environmental waters in Slovenia.</title>
        <authorList>
            <person name="Zautner A.E."/>
            <person name="Bunk B."/>
            <person name="Riedel T."/>
            <person name="Sproeer C."/>
        </authorList>
    </citation>
    <scope>NUCLEOTIDE SEQUENCE</scope>
    <source>
        <strain evidence="4">CCS1377</strain>
    </source>
</reference>
<dbReference type="SUPFAM" id="SSF110997">
    <property type="entry name" value="Sporulation related repeat"/>
    <property type="match status" value="1"/>
</dbReference>
<protein>
    <submittedName>
        <fullName evidence="4">SPOR domain-containing protein</fullName>
    </submittedName>
</protein>
<evidence type="ECO:0000256" key="1">
    <source>
        <dbReference type="SAM" id="MobiDB-lite"/>
    </source>
</evidence>
<proteinExistence type="predicted"/>
<keyword evidence="2" id="KW-1133">Transmembrane helix</keyword>
<dbReference type="AlphaFoldDB" id="A0AAU7E9H6"/>
<sequence length="256" mass="29128">MMEEKNEFDDIILDKGNKNEKIKKILLRTIILVILFLVVLIVMRLINNDNTKENSIVPTEPIVNENNETNNGFENMPIIESNIKEDEFEALKKQIQEDNNESIVDVNESLALPESNNTQIIPVAPQTQEPQIQEKPKPSVETSKKETPKAPKKEVKTEVKKQQSTNDLFKNISTVSSELPAGTYIQIFSVSNPDSKSKELALIKKNGYEYKFYKTNVKGKEITKVLVGPFSKDTINKEMSKIRVNINKDAFVFSVK</sequence>
<dbReference type="InterPro" id="IPR036680">
    <property type="entry name" value="SPOR-like_sf"/>
</dbReference>
<gene>
    <name evidence="4" type="ORF">AAH949_03435</name>
</gene>
<name>A0AAU7E9H6_9BACT</name>
<feature type="compositionally biased region" description="Basic and acidic residues" evidence="1">
    <location>
        <begin position="132"/>
        <end position="157"/>
    </location>
</feature>
<dbReference type="RefSeq" id="WP_348518987.1">
    <property type="nucleotide sequence ID" value="NZ_CP155620.1"/>
</dbReference>
<organism evidence="4">
    <name type="scientific">Campylobacter sp. CCS1377</name>
    <dbReference type="NCBI Taxonomy" id="3158229"/>
    <lineage>
        <taxon>Bacteria</taxon>
        <taxon>Pseudomonadati</taxon>
        <taxon>Campylobacterota</taxon>
        <taxon>Epsilonproteobacteria</taxon>
        <taxon>Campylobacterales</taxon>
        <taxon>Campylobacteraceae</taxon>
        <taxon>Campylobacter</taxon>
    </lineage>
</organism>
<dbReference type="EMBL" id="CP155620">
    <property type="protein sequence ID" value="XBJ29896.1"/>
    <property type="molecule type" value="Genomic_DNA"/>
</dbReference>